<dbReference type="AlphaFoldDB" id="M5TUK2"/>
<dbReference type="SUPFAM" id="SSF54523">
    <property type="entry name" value="Pili subunits"/>
    <property type="match status" value="1"/>
</dbReference>
<keyword evidence="1" id="KW-0812">Transmembrane</keyword>
<dbReference type="NCBIfam" id="TIGR02532">
    <property type="entry name" value="IV_pilin_GFxxxE"/>
    <property type="match status" value="1"/>
</dbReference>
<protein>
    <submittedName>
        <fullName evidence="3">Protein containing DUF1559</fullName>
    </submittedName>
</protein>
<organism evidence="3 4">
    <name type="scientific">Rhodopirellula sallentina SM41</name>
    <dbReference type="NCBI Taxonomy" id="1263870"/>
    <lineage>
        <taxon>Bacteria</taxon>
        <taxon>Pseudomonadati</taxon>
        <taxon>Planctomycetota</taxon>
        <taxon>Planctomycetia</taxon>
        <taxon>Pirellulales</taxon>
        <taxon>Pirellulaceae</taxon>
        <taxon>Rhodopirellula</taxon>
    </lineage>
</organism>
<dbReference type="InterPro" id="IPR011453">
    <property type="entry name" value="DUF1559"/>
</dbReference>
<dbReference type="EMBL" id="ANOH01000407">
    <property type="protein sequence ID" value="EMI52714.1"/>
    <property type="molecule type" value="Genomic_DNA"/>
</dbReference>
<dbReference type="PATRIC" id="fig|1263870.3.peg.6155"/>
<dbReference type="Pfam" id="PF07963">
    <property type="entry name" value="N_methyl"/>
    <property type="match status" value="1"/>
</dbReference>
<accession>M5TUK2</accession>
<dbReference type="InterPro" id="IPR045584">
    <property type="entry name" value="Pilin-like"/>
</dbReference>
<gene>
    <name evidence="3" type="ORF">RSSM_05805</name>
</gene>
<dbReference type="PANTHER" id="PTHR30093:SF2">
    <property type="entry name" value="TYPE II SECRETION SYSTEM PROTEIN H"/>
    <property type="match status" value="1"/>
</dbReference>
<dbReference type="Pfam" id="PF07596">
    <property type="entry name" value="SBP_bac_10"/>
    <property type="match status" value="1"/>
</dbReference>
<dbReference type="NCBIfam" id="TIGR04294">
    <property type="entry name" value="pre_pil_HX9DG"/>
    <property type="match status" value="1"/>
</dbReference>
<sequence>MRDFETPKKRPAFTLVELLVVIAIIGVLVGLLLPAVQAAREAARRMSCGNNVKQLGLAIHNYHAAYNVLPKQGTGTYINGSYGDDGSATTGGGNNGCALSMLVPILPFLEQQALWEQISNPSRETTTGTLTGNHTWPAMGPRAKQIAYKPWMTEIPAIRCPSDPGVGLPAMGRTNYAACMGDSADFITDSVFRVQSNVWKMDSGQAEKDRASSRGMFTYRVALGFHNVFDGLSNTIMMGEINTDLGDNDITTTMHDGAGVVDYYANPVQGGIFTNPRIAVDDGVIDPSRPQYWCVSGATGCTPAVINPGTSERRGYKWAFATPMHTEVCTVLPPNSEMVGFGSGQESPGNPTVSSRHQGGAHVLMGDGAVKFITESIDAGNSRAPMVRFKATGDAAPGSASPYGLWGSLGTRASREVVSAEF</sequence>
<evidence type="ECO:0000256" key="1">
    <source>
        <dbReference type="SAM" id="Phobius"/>
    </source>
</evidence>
<evidence type="ECO:0000313" key="3">
    <source>
        <dbReference type="EMBL" id="EMI52714.1"/>
    </source>
</evidence>
<dbReference type="Gene3D" id="3.30.700.10">
    <property type="entry name" value="Glycoprotein, Type 4 Pilin"/>
    <property type="match status" value="1"/>
</dbReference>
<reference evidence="3 4" key="1">
    <citation type="journal article" date="2013" name="Mar. Genomics">
        <title>Expression of sulfatases in Rhodopirellula baltica and the diversity of sulfatases in the genus Rhodopirellula.</title>
        <authorList>
            <person name="Wegner C.E."/>
            <person name="Richter-Heitmann T."/>
            <person name="Klindworth A."/>
            <person name="Klockow C."/>
            <person name="Richter M."/>
            <person name="Achstetter T."/>
            <person name="Glockner F.O."/>
            <person name="Harder J."/>
        </authorList>
    </citation>
    <scope>NUCLEOTIDE SEQUENCE [LARGE SCALE GENOMIC DNA]</scope>
    <source>
        <strain evidence="3 4">SM41</strain>
    </source>
</reference>
<keyword evidence="1" id="KW-1133">Transmembrane helix</keyword>
<dbReference type="OrthoDB" id="248923at2"/>
<name>M5TUK2_9BACT</name>
<proteinExistence type="predicted"/>
<keyword evidence="4" id="KW-1185">Reference proteome</keyword>
<feature type="transmembrane region" description="Helical" evidence="1">
    <location>
        <begin position="12"/>
        <end position="36"/>
    </location>
</feature>
<dbReference type="InterPro" id="IPR027558">
    <property type="entry name" value="Pre_pil_HX9DG_C"/>
</dbReference>
<dbReference type="PANTHER" id="PTHR30093">
    <property type="entry name" value="GENERAL SECRETION PATHWAY PROTEIN G"/>
    <property type="match status" value="1"/>
</dbReference>
<comment type="caution">
    <text evidence="3">The sequence shown here is derived from an EMBL/GenBank/DDBJ whole genome shotgun (WGS) entry which is preliminary data.</text>
</comment>
<feature type="domain" description="DUF1559" evidence="2">
    <location>
        <begin position="37"/>
        <end position="379"/>
    </location>
</feature>
<evidence type="ECO:0000259" key="2">
    <source>
        <dbReference type="Pfam" id="PF07596"/>
    </source>
</evidence>
<keyword evidence="1" id="KW-0472">Membrane</keyword>
<dbReference type="Proteomes" id="UP000011885">
    <property type="component" value="Unassembled WGS sequence"/>
</dbReference>
<evidence type="ECO:0000313" key="4">
    <source>
        <dbReference type="Proteomes" id="UP000011885"/>
    </source>
</evidence>
<dbReference type="InterPro" id="IPR012902">
    <property type="entry name" value="N_methyl_site"/>
</dbReference>
<dbReference type="RefSeq" id="WP_008686959.1">
    <property type="nucleotide sequence ID" value="NZ_ANOH01000407.1"/>
</dbReference>